<reference evidence="1" key="1">
    <citation type="submission" date="2021-05" db="UniProtKB">
        <authorList>
            <consortium name="EnsemblPlants"/>
        </authorList>
    </citation>
    <scope>IDENTIFICATION</scope>
    <source>
        <strain evidence="1">subsp. malaccensis</strain>
    </source>
</reference>
<protein>
    <submittedName>
        <fullName evidence="1">Uncharacterized protein</fullName>
    </submittedName>
</protein>
<evidence type="ECO:0000313" key="2">
    <source>
        <dbReference type="Proteomes" id="UP000012960"/>
    </source>
</evidence>
<dbReference type="EnsemblPlants" id="Ma11_t18940.1">
    <property type="protein sequence ID" value="Ma11_p18940.1"/>
    <property type="gene ID" value="Ma11_g18940"/>
</dbReference>
<keyword evidence="2" id="KW-1185">Reference proteome</keyword>
<sequence>MGLLDQLWDDTVAGSGSSPSLASAPIPAKVRAFSSSLFLLELIPDRRRPSI</sequence>
<dbReference type="Proteomes" id="UP000012960">
    <property type="component" value="Unplaced"/>
</dbReference>
<evidence type="ECO:0000313" key="1">
    <source>
        <dbReference type="EnsemblPlants" id="Ma11_p18940.1"/>
    </source>
</evidence>
<name>A0A804L9E6_MUSAM</name>
<dbReference type="AlphaFoldDB" id="A0A804L9E6"/>
<accession>A0A804L9E6</accession>
<organism evidence="1 2">
    <name type="scientific">Musa acuminata subsp. malaccensis</name>
    <name type="common">Wild banana</name>
    <name type="synonym">Musa malaccensis</name>
    <dbReference type="NCBI Taxonomy" id="214687"/>
    <lineage>
        <taxon>Eukaryota</taxon>
        <taxon>Viridiplantae</taxon>
        <taxon>Streptophyta</taxon>
        <taxon>Embryophyta</taxon>
        <taxon>Tracheophyta</taxon>
        <taxon>Spermatophyta</taxon>
        <taxon>Magnoliopsida</taxon>
        <taxon>Liliopsida</taxon>
        <taxon>Zingiberales</taxon>
        <taxon>Musaceae</taxon>
        <taxon>Musa</taxon>
    </lineage>
</organism>
<dbReference type="Gramene" id="Ma11_t18940.1">
    <property type="protein sequence ID" value="Ma11_p18940.1"/>
    <property type="gene ID" value="Ma11_g18940"/>
</dbReference>
<proteinExistence type="predicted"/>
<dbReference type="InParanoid" id="A0A804L9E6"/>